<comment type="caution">
    <text evidence="2">The sequence shown here is derived from an EMBL/GenBank/DDBJ whole genome shotgun (WGS) entry which is preliminary data.</text>
</comment>
<gene>
    <name evidence="2" type="ORF">PMAYCL1PPCAC_14366</name>
</gene>
<keyword evidence="1" id="KW-0732">Signal</keyword>
<dbReference type="Proteomes" id="UP001328107">
    <property type="component" value="Unassembled WGS sequence"/>
</dbReference>
<evidence type="ECO:0008006" key="4">
    <source>
        <dbReference type="Google" id="ProtNLM"/>
    </source>
</evidence>
<proteinExistence type="predicted"/>
<dbReference type="AlphaFoldDB" id="A0AAN4ZS70"/>
<organism evidence="2 3">
    <name type="scientific">Pristionchus mayeri</name>
    <dbReference type="NCBI Taxonomy" id="1317129"/>
    <lineage>
        <taxon>Eukaryota</taxon>
        <taxon>Metazoa</taxon>
        <taxon>Ecdysozoa</taxon>
        <taxon>Nematoda</taxon>
        <taxon>Chromadorea</taxon>
        <taxon>Rhabditida</taxon>
        <taxon>Rhabditina</taxon>
        <taxon>Diplogasteromorpha</taxon>
        <taxon>Diplogasteroidea</taxon>
        <taxon>Neodiplogasteridae</taxon>
        <taxon>Pristionchus</taxon>
    </lineage>
</organism>
<feature type="signal peptide" evidence="1">
    <location>
        <begin position="1"/>
        <end position="15"/>
    </location>
</feature>
<dbReference type="EMBL" id="BTRK01000003">
    <property type="protein sequence ID" value="GMR44171.1"/>
    <property type="molecule type" value="Genomic_DNA"/>
</dbReference>
<protein>
    <recommendedName>
        <fullName evidence="4">C6 domain-containing protein</fullName>
    </recommendedName>
</protein>
<evidence type="ECO:0000313" key="2">
    <source>
        <dbReference type="EMBL" id="GMR44171.1"/>
    </source>
</evidence>
<keyword evidence="3" id="KW-1185">Reference proteome</keyword>
<name>A0AAN4ZS70_9BILA</name>
<evidence type="ECO:0000313" key="3">
    <source>
        <dbReference type="Proteomes" id="UP001328107"/>
    </source>
</evidence>
<sequence>MYFALALLLPLASWACVPMKTPSPGMPVMPSTPAPPMCPALGRCVDSEIAGATPANIVGTISASCAPKLFAYYVDPLPSILGPTFALRCENGEWIVTNNGVAAGTLVDFSGETTVKVCCVT</sequence>
<evidence type="ECO:0000256" key="1">
    <source>
        <dbReference type="SAM" id="SignalP"/>
    </source>
</evidence>
<accession>A0AAN4ZS70</accession>
<feature type="chain" id="PRO_5042899487" description="C6 domain-containing protein" evidence="1">
    <location>
        <begin position="16"/>
        <end position="121"/>
    </location>
</feature>
<reference evidence="3" key="1">
    <citation type="submission" date="2022-10" db="EMBL/GenBank/DDBJ databases">
        <title>Genome assembly of Pristionchus species.</title>
        <authorList>
            <person name="Yoshida K."/>
            <person name="Sommer R.J."/>
        </authorList>
    </citation>
    <scope>NUCLEOTIDE SEQUENCE [LARGE SCALE GENOMIC DNA]</scope>
    <source>
        <strain evidence="3">RS5460</strain>
    </source>
</reference>